<protein>
    <submittedName>
        <fullName evidence="2">Uncharacterized protein</fullName>
    </submittedName>
</protein>
<organism evidence="2 3">
    <name type="scientific">Sphagnum jensenii</name>
    <dbReference type="NCBI Taxonomy" id="128206"/>
    <lineage>
        <taxon>Eukaryota</taxon>
        <taxon>Viridiplantae</taxon>
        <taxon>Streptophyta</taxon>
        <taxon>Embryophyta</taxon>
        <taxon>Bryophyta</taxon>
        <taxon>Sphagnophytina</taxon>
        <taxon>Sphagnopsida</taxon>
        <taxon>Sphagnales</taxon>
        <taxon>Sphagnaceae</taxon>
        <taxon>Sphagnum</taxon>
    </lineage>
</organism>
<feature type="compositionally biased region" description="Basic and acidic residues" evidence="1">
    <location>
        <begin position="83"/>
        <end position="93"/>
    </location>
</feature>
<name>A0ABP1AKH3_9BRYO</name>
<dbReference type="Proteomes" id="UP001497522">
    <property type="component" value="Chromosome 13"/>
</dbReference>
<evidence type="ECO:0000313" key="2">
    <source>
        <dbReference type="EMBL" id="CAK9863037.1"/>
    </source>
</evidence>
<proteinExistence type="predicted"/>
<sequence>MHPRCAIRNRAVTRVDRANFLTVALVVSTRPWLLRSSGEGFSPSAVVALRGPDPSLRGTDGCDSCARVSAMSPRSRRRNLKTRGRDLKPGALF</sequence>
<evidence type="ECO:0000313" key="3">
    <source>
        <dbReference type="Proteomes" id="UP001497522"/>
    </source>
</evidence>
<keyword evidence="3" id="KW-1185">Reference proteome</keyword>
<gene>
    <name evidence="2" type="ORF">CSSPJE1EN2_LOCUS6032</name>
</gene>
<evidence type="ECO:0000256" key="1">
    <source>
        <dbReference type="SAM" id="MobiDB-lite"/>
    </source>
</evidence>
<feature type="region of interest" description="Disordered" evidence="1">
    <location>
        <begin position="67"/>
        <end position="93"/>
    </location>
</feature>
<dbReference type="EMBL" id="OZ023714">
    <property type="protein sequence ID" value="CAK9863037.1"/>
    <property type="molecule type" value="Genomic_DNA"/>
</dbReference>
<accession>A0ABP1AKH3</accession>
<reference evidence="2" key="1">
    <citation type="submission" date="2024-03" db="EMBL/GenBank/DDBJ databases">
        <authorList>
            <consortium name="ELIXIR-Norway"/>
            <consortium name="Elixir Norway"/>
        </authorList>
    </citation>
    <scope>NUCLEOTIDE SEQUENCE</scope>
</reference>